<dbReference type="EMBL" id="JANPWB010000008">
    <property type="protein sequence ID" value="KAJ1163620.1"/>
    <property type="molecule type" value="Genomic_DNA"/>
</dbReference>
<evidence type="ECO:0000256" key="1">
    <source>
        <dbReference type="SAM" id="MobiDB-lite"/>
    </source>
</evidence>
<keyword evidence="3" id="KW-1185">Reference proteome</keyword>
<comment type="caution">
    <text evidence="2">The sequence shown here is derived from an EMBL/GenBank/DDBJ whole genome shotgun (WGS) entry which is preliminary data.</text>
</comment>
<dbReference type="Proteomes" id="UP001066276">
    <property type="component" value="Chromosome 4_2"/>
</dbReference>
<sequence>MPPQSCRRNCPTRLPVKSQLVGTVESRRSFIKTESVPQFASDRVLLPCRWPRDHELQKGGPPWCPLPLQGRPQSLTDSAPGRYARLHPRPPSGNVGLGGLQHRGVISRQCL</sequence>
<proteinExistence type="predicted"/>
<evidence type="ECO:0000313" key="3">
    <source>
        <dbReference type="Proteomes" id="UP001066276"/>
    </source>
</evidence>
<protein>
    <submittedName>
        <fullName evidence="2">Uncharacterized protein</fullName>
    </submittedName>
</protein>
<evidence type="ECO:0000313" key="2">
    <source>
        <dbReference type="EMBL" id="KAJ1163620.1"/>
    </source>
</evidence>
<gene>
    <name evidence="2" type="ORF">NDU88_004076</name>
</gene>
<reference evidence="2" key="1">
    <citation type="journal article" date="2022" name="bioRxiv">
        <title>Sequencing and chromosome-scale assembly of the giantPleurodeles waltlgenome.</title>
        <authorList>
            <person name="Brown T."/>
            <person name="Elewa A."/>
            <person name="Iarovenko S."/>
            <person name="Subramanian E."/>
            <person name="Araus A.J."/>
            <person name="Petzold A."/>
            <person name="Susuki M."/>
            <person name="Suzuki K.-i.T."/>
            <person name="Hayashi T."/>
            <person name="Toyoda A."/>
            <person name="Oliveira C."/>
            <person name="Osipova E."/>
            <person name="Leigh N.D."/>
            <person name="Simon A."/>
            <person name="Yun M.H."/>
        </authorList>
    </citation>
    <scope>NUCLEOTIDE SEQUENCE</scope>
    <source>
        <strain evidence="2">20211129_DDA</strain>
        <tissue evidence="2">Liver</tissue>
    </source>
</reference>
<organism evidence="2 3">
    <name type="scientific">Pleurodeles waltl</name>
    <name type="common">Iberian ribbed newt</name>
    <dbReference type="NCBI Taxonomy" id="8319"/>
    <lineage>
        <taxon>Eukaryota</taxon>
        <taxon>Metazoa</taxon>
        <taxon>Chordata</taxon>
        <taxon>Craniata</taxon>
        <taxon>Vertebrata</taxon>
        <taxon>Euteleostomi</taxon>
        <taxon>Amphibia</taxon>
        <taxon>Batrachia</taxon>
        <taxon>Caudata</taxon>
        <taxon>Salamandroidea</taxon>
        <taxon>Salamandridae</taxon>
        <taxon>Pleurodelinae</taxon>
        <taxon>Pleurodeles</taxon>
    </lineage>
</organism>
<feature type="region of interest" description="Disordered" evidence="1">
    <location>
        <begin position="60"/>
        <end position="100"/>
    </location>
</feature>
<dbReference type="AlphaFoldDB" id="A0AAV7SHV5"/>
<name>A0AAV7SHV5_PLEWA</name>
<accession>A0AAV7SHV5</accession>